<reference evidence="1 2" key="1">
    <citation type="submission" date="2023-07" db="EMBL/GenBank/DDBJ databases">
        <title>Genomic Encyclopedia of Type Strains, Phase IV (KMG-IV): sequencing the most valuable type-strain genomes for metagenomic binning, comparative biology and taxonomic classification.</title>
        <authorList>
            <person name="Goeker M."/>
        </authorList>
    </citation>
    <scope>NUCLEOTIDE SEQUENCE [LARGE SCALE GENOMIC DNA]</scope>
    <source>
        <strain evidence="1 2">DSM 15448</strain>
    </source>
</reference>
<dbReference type="Proteomes" id="UP001236723">
    <property type="component" value="Unassembled WGS sequence"/>
</dbReference>
<accession>A0ABU0DTD7</accession>
<organism evidence="1 2">
    <name type="scientific">Alkalibacillus filiformis</name>
    <dbReference type="NCBI Taxonomy" id="200990"/>
    <lineage>
        <taxon>Bacteria</taxon>
        <taxon>Bacillati</taxon>
        <taxon>Bacillota</taxon>
        <taxon>Bacilli</taxon>
        <taxon>Bacillales</taxon>
        <taxon>Bacillaceae</taxon>
        <taxon>Alkalibacillus</taxon>
    </lineage>
</organism>
<sequence length="35" mass="3725">MDNSTELVKCPKCASTELGKGKHAGYTVMPPCKIS</sequence>
<keyword evidence="2" id="KW-1185">Reference proteome</keyword>
<evidence type="ECO:0000313" key="2">
    <source>
        <dbReference type="Proteomes" id="UP001236723"/>
    </source>
</evidence>
<evidence type="ECO:0000313" key="1">
    <source>
        <dbReference type="EMBL" id="MDQ0351705.1"/>
    </source>
</evidence>
<name>A0ABU0DTD7_9BACI</name>
<dbReference type="EMBL" id="JAUSUP010000003">
    <property type="protein sequence ID" value="MDQ0351705.1"/>
    <property type="molecule type" value="Genomic_DNA"/>
</dbReference>
<gene>
    <name evidence="1" type="ORF">J2R98_001522</name>
</gene>
<protein>
    <submittedName>
        <fullName evidence="1">Uncharacterized protein</fullName>
    </submittedName>
</protein>
<comment type="caution">
    <text evidence="1">The sequence shown here is derived from an EMBL/GenBank/DDBJ whole genome shotgun (WGS) entry which is preliminary data.</text>
</comment>
<proteinExistence type="predicted"/>